<keyword evidence="4" id="KW-1185">Reference proteome</keyword>
<dbReference type="OrthoDB" id="4097142at2759"/>
<feature type="compositionally biased region" description="Polar residues" evidence="1">
    <location>
        <begin position="971"/>
        <end position="982"/>
    </location>
</feature>
<feature type="compositionally biased region" description="Polar residues" evidence="1">
    <location>
        <begin position="109"/>
        <end position="123"/>
    </location>
</feature>
<gene>
    <name evidence="3" type="ORF">TRICI_003134</name>
</gene>
<evidence type="ECO:0000313" key="4">
    <source>
        <dbReference type="Proteomes" id="UP000761534"/>
    </source>
</evidence>
<feature type="domain" description="DNA replication checkpoint mediator MRC1" evidence="2">
    <location>
        <begin position="719"/>
        <end position="858"/>
    </location>
</feature>
<feature type="compositionally biased region" description="Polar residues" evidence="1">
    <location>
        <begin position="273"/>
        <end position="284"/>
    </location>
</feature>
<feature type="compositionally biased region" description="Acidic residues" evidence="1">
    <location>
        <begin position="931"/>
        <end position="952"/>
    </location>
</feature>
<feature type="compositionally biased region" description="Polar residues" evidence="1">
    <location>
        <begin position="676"/>
        <end position="690"/>
    </location>
</feature>
<dbReference type="InterPro" id="IPR018564">
    <property type="entry name" value="Repl_chkpnt_MRC1_dom"/>
</dbReference>
<proteinExistence type="predicted"/>
<feature type="region of interest" description="Disordered" evidence="1">
    <location>
        <begin position="799"/>
        <end position="851"/>
    </location>
</feature>
<feature type="region of interest" description="Disordered" evidence="1">
    <location>
        <begin position="918"/>
        <end position="989"/>
    </location>
</feature>
<protein>
    <recommendedName>
        <fullName evidence="2">DNA replication checkpoint mediator MRC1 domain-containing protein</fullName>
    </recommendedName>
</protein>
<sequence length="1068" mass="120364">MDPETSTSNPVKPAVKGYAKNRVAHSLGLPIEKESPAHSTMPEDNTTSVEEETSQRRQDGALGGSSFCVSALSKSSLLDFNMGVQERKKEDSVTSNNSSKGTEQAADGNHSSKPVSFESSIATRSDIEESSQPKQPINDDNSDPEEDSVTRKPIRNNRILDSDDDDESLFVETPAPTESARKKPAISNISPDDVVNNAIFGTRASRVSPPQRKKPAISNISPDDVVSKKELEETEKETKRLERGLELAPDVKNNKTFTISGFLDKFEKPAKNSVPSSDTSNSPKSPEENTELTPATSPMEMNKGNDADLFDDPFASPKKNSVQAAEPSSPLINSEQKDEEKGEKKNKKQLKFTPRKLIRFFDKKNMKKNDENDSDSDLEIELSPKVMKARALDKLDKIKPSDNSSHYKYQRMFKQKLNQPKSLMAVVEAKHREQVMRDREEKMAAIKAKGGTVMTEEEKNKENDIIESLLEREQRKAEELRKQEQDDAEEEDDEDYDPEKGEEDGETGNIPEILDDEELEEFEQPRHVEEEAEEDIVNEDNEEDGVEPMNEMEDVNADEDEDKSHNIQRRTAKILFDSDDEEIYAVPAESKPTEVDSTQAGDSMSQLFEPTQAPYDQTGLSPKSKLRALRQQDYPISFTDGDSTGEHKYGEPGNTQEEMEALRLKYRLEQEEATLEPTQLSQISMPSSSDVGDEETHLDTEHVEPAMKKKKKPSYDRSKSAAKEIVDEEAMESDDEWAGLGGKSDDEDDDSEEFLKELVDDNSKEASNEAAVRELFAENERVADNKLVNQLMEDVTYGGWRKRKGNNGDSLGLSDDEFDEAYYREERRRREERKRQKLMEDESVSSLANNPKAQAFLNSIADHTVSIDKSIVGDDEDGEGKDKEEDSQQPSKKKWSIATIREQLSFIDDVEDGDEAITQNIRKIPSKFTIEDEDEQGENEQEDEGSDSDDEIQAIQVRRRSEHTVDRMSEKQSFFKSKNSQTDADDEDQPVLINSIKRVANVKTEKIIKDVEVLRSLSMPTRRNPRPAPSHALPRHLQTTKPKTPSIKRKLAGPGISAKMFVKGEWDA</sequence>
<feature type="compositionally biased region" description="Polar residues" evidence="1">
    <location>
        <begin position="130"/>
        <end position="139"/>
    </location>
</feature>
<feature type="compositionally biased region" description="Acidic residues" evidence="1">
    <location>
        <begin position="486"/>
        <end position="506"/>
    </location>
</feature>
<dbReference type="AlphaFoldDB" id="A0A642V409"/>
<feature type="compositionally biased region" description="Basic and acidic residues" evidence="1">
    <location>
        <begin position="660"/>
        <end position="670"/>
    </location>
</feature>
<feature type="region of interest" description="Disordered" evidence="1">
    <location>
        <begin position="635"/>
        <end position="767"/>
    </location>
</feature>
<evidence type="ECO:0000259" key="2">
    <source>
        <dbReference type="Pfam" id="PF09444"/>
    </source>
</evidence>
<evidence type="ECO:0000313" key="3">
    <source>
        <dbReference type="EMBL" id="KAA8913703.1"/>
    </source>
</evidence>
<accession>A0A642V409</accession>
<feature type="compositionally biased region" description="Acidic residues" evidence="1">
    <location>
        <begin position="726"/>
        <end position="737"/>
    </location>
</feature>
<feature type="region of interest" description="Disordered" evidence="1">
    <location>
        <begin position="264"/>
        <end position="352"/>
    </location>
</feature>
<feature type="compositionally biased region" description="Basic and acidic residues" evidence="1">
    <location>
        <begin position="225"/>
        <end position="240"/>
    </location>
</feature>
<feature type="region of interest" description="Disordered" evidence="1">
    <location>
        <begin position="83"/>
        <end position="240"/>
    </location>
</feature>
<name>A0A642V409_9ASCO</name>
<feature type="compositionally biased region" description="Polar residues" evidence="1">
    <location>
        <begin position="93"/>
        <end position="102"/>
    </location>
</feature>
<feature type="compositionally biased region" description="Basic and acidic residues" evidence="1">
    <location>
        <begin position="694"/>
        <end position="725"/>
    </location>
</feature>
<feature type="region of interest" description="Disordered" evidence="1">
    <location>
        <begin position="447"/>
        <end position="574"/>
    </location>
</feature>
<feature type="region of interest" description="Disordered" evidence="1">
    <location>
        <begin position="25"/>
        <end position="66"/>
    </location>
</feature>
<feature type="compositionally biased region" description="Acidic residues" evidence="1">
    <location>
        <begin position="513"/>
        <end position="522"/>
    </location>
</feature>
<reference evidence="3" key="1">
    <citation type="journal article" date="2019" name="G3 (Bethesda)">
        <title>Genome Assemblies of Two Rare Opportunistic Yeast Pathogens: Diutina rugosa (syn. Candida rugosa) and Trichomonascus ciferrii (syn. Candida ciferrii).</title>
        <authorList>
            <person name="Mixao V."/>
            <person name="Saus E."/>
            <person name="Hansen A.P."/>
            <person name="Lass-Florl C."/>
            <person name="Gabaldon T."/>
        </authorList>
    </citation>
    <scope>NUCLEOTIDE SEQUENCE</scope>
    <source>
        <strain evidence="3">CBS 4856</strain>
    </source>
</reference>
<organism evidence="3 4">
    <name type="scientific">Trichomonascus ciferrii</name>
    <dbReference type="NCBI Taxonomy" id="44093"/>
    <lineage>
        <taxon>Eukaryota</taxon>
        <taxon>Fungi</taxon>
        <taxon>Dikarya</taxon>
        <taxon>Ascomycota</taxon>
        <taxon>Saccharomycotina</taxon>
        <taxon>Dipodascomycetes</taxon>
        <taxon>Dipodascales</taxon>
        <taxon>Trichomonascaceae</taxon>
        <taxon>Trichomonascus</taxon>
        <taxon>Trichomonascus ciferrii complex</taxon>
    </lineage>
</organism>
<feature type="region of interest" description="Disordered" evidence="1">
    <location>
        <begin position="1018"/>
        <end position="1052"/>
    </location>
</feature>
<evidence type="ECO:0000256" key="1">
    <source>
        <dbReference type="SAM" id="MobiDB-lite"/>
    </source>
</evidence>
<feature type="compositionally biased region" description="Acidic residues" evidence="1">
    <location>
        <begin position="530"/>
        <end position="561"/>
    </location>
</feature>
<feature type="compositionally biased region" description="Basic and acidic residues" evidence="1">
    <location>
        <begin position="456"/>
        <end position="485"/>
    </location>
</feature>
<feature type="region of interest" description="Disordered" evidence="1">
    <location>
        <begin position="866"/>
        <end position="897"/>
    </location>
</feature>
<feature type="compositionally biased region" description="Basic and acidic residues" evidence="1">
    <location>
        <begin position="821"/>
        <end position="840"/>
    </location>
</feature>
<comment type="caution">
    <text evidence="3">The sequence shown here is derived from an EMBL/GenBank/DDBJ whole genome shotgun (WGS) entry which is preliminary data.</text>
</comment>
<dbReference type="EMBL" id="SWFS01000221">
    <property type="protein sequence ID" value="KAA8913703.1"/>
    <property type="molecule type" value="Genomic_DNA"/>
</dbReference>
<dbReference type="Pfam" id="PF09444">
    <property type="entry name" value="MRC1"/>
    <property type="match status" value="1"/>
</dbReference>
<dbReference type="VEuPathDB" id="FungiDB:TRICI_003134"/>
<dbReference type="Proteomes" id="UP000761534">
    <property type="component" value="Unassembled WGS sequence"/>
</dbReference>
<feature type="compositionally biased region" description="Basic and acidic residues" evidence="1">
    <location>
        <begin position="753"/>
        <end position="767"/>
    </location>
</feature>